<gene>
    <name evidence="1" type="ORF">M8C21_004391</name>
</gene>
<dbReference type="EMBL" id="JAMZMK010010715">
    <property type="protein sequence ID" value="KAI7730599.1"/>
    <property type="molecule type" value="Genomic_DNA"/>
</dbReference>
<proteinExistence type="predicted"/>
<organism evidence="1 2">
    <name type="scientific">Ambrosia artemisiifolia</name>
    <name type="common">Common ragweed</name>
    <dbReference type="NCBI Taxonomy" id="4212"/>
    <lineage>
        <taxon>Eukaryota</taxon>
        <taxon>Viridiplantae</taxon>
        <taxon>Streptophyta</taxon>
        <taxon>Embryophyta</taxon>
        <taxon>Tracheophyta</taxon>
        <taxon>Spermatophyta</taxon>
        <taxon>Magnoliopsida</taxon>
        <taxon>eudicotyledons</taxon>
        <taxon>Gunneridae</taxon>
        <taxon>Pentapetalae</taxon>
        <taxon>asterids</taxon>
        <taxon>campanulids</taxon>
        <taxon>Asterales</taxon>
        <taxon>Asteraceae</taxon>
        <taxon>Asteroideae</taxon>
        <taxon>Heliantheae alliance</taxon>
        <taxon>Heliantheae</taxon>
        <taxon>Ambrosia</taxon>
    </lineage>
</organism>
<reference evidence="1" key="1">
    <citation type="submission" date="2022-06" db="EMBL/GenBank/DDBJ databases">
        <title>Uncovering the hologenomic basis of an extraordinary plant invasion.</title>
        <authorList>
            <person name="Bieker V.C."/>
            <person name="Martin M.D."/>
            <person name="Gilbert T."/>
            <person name="Hodgins K."/>
            <person name="Battlay P."/>
            <person name="Petersen B."/>
            <person name="Wilson J."/>
        </authorList>
    </citation>
    <scope>NUCLEOTIDE SEQUENCE</scope>
    <source>
        <strain evidence="1">AA19_3_7</strain>
        <tissue evidence="1">Leaf</tissue>
    </source>
</reference>
<protein>
    <submittedName>
        <fullName evidence="1">Uncharacterized protein</fullName>
    </submittedName>
</protein>
<evidence type="ECO:0000313" key="1">
    <source>
        <dbReference type="EMBL" id="KAI7730599.1"/>
    </source>
</evidence>
<accession>A0AAD5G6Q2</accession>
<name>A0AAD5G6Q2_AMBAR</name>
<comment type="caution">
    <text evidence="1">The sequence shown here is derived from an EMBL/GenBank/DDBJ whole genome shotgun (WGS) entry which is preliminary data.</text>
</comment>
<sequence>MVYFADQGREGGHDGAQGIGADCGGFARHNRRDILDFGFTRADFGTDLAISNRT</sequence>
<keyword evidence="2" id="KW-1185">Reference proteome</keyword>
<dbReference type="Proteomes" id="UP001206925">
    <property type="component" value="Unassembled WGS sequence"/>
</dbReference>
<evidence type="ECO:0000313" key="2">
    <source>
        <dbReference type="Proteomes" id="UP001206925"/>
    </source>
</evidence>
<dbReference type="AlphaFoldDB" id="A0AAD5G6Q2"/>